<comment type="similarity">
    <text evidence="2">Belongs to the iron-containing alcohol dehydrogenase family.</text>
</comment>
<dbReference type="PROSITE" id="PS00060">
    <property type="entry name" value="ADH_IRON_2"/>
    <property type="match status" value="1"/>
</dbReference>
<dbReference type="Proteomes" id="UP000295380">
    <property type="component" value="Unassembled WGS sequence"/>
</dbReference>
<dbReference type="PROSITE" id="PS00913">
    <property type="entry name" value="ADH_IRON_1"/>
    <property type="match status" value="1"/>
</dbReference>
<proteinExistence type="inferred from homology"/>
<comment type="caution">
    <text evidence="7">The sequence shown here is derived from an EMBL/GenBank/DDBJ whole genome shotgun (WGS) entry which is preliminary data.</text>
</comment>
<dbReference type="Pfam" id="PF25137">
    <property type="entry name" value="ADH_Fe_C"/>
    <property type="match status" value="1"/>
</dbReference>
<evidence type="ECO:0000256" key="1">
    <source>
        <dbReference type="ARBA" id="ARBA00001962"/>
    </source>
</evidence>
<feature type="domain" description="Alcohol dehydrogenase iron-type/glycerol dehydrogenase GldA" evidence="5">
    <location>
        <begin position="21"/>
        <end position="190"/>
    </location>
</feature>
<comment type="cofactor">
    <cofactor evidence="1">
        <name>Fe cation</name>
        <dbReference type="ChEBI" id="CHEBI:24875"/>
    </cofactor>
</comment>
<evidence type="ECO:0000313" key="7">
    <source>
        <dbReference type="EMBL" id="TDU22119.1"/>
    </source>
</evidence>
<dbReference type="InterPro" id="IPR001670">
    <property type="entry name" value="ADH_Fe/GldA"/>
</dbReference>
<dbReference type="GO" id="GO:0004022">
    <property type="term" value="F:alcohol dehydrogenase (NAD+) activity"/>
    <property type="evidence" value="ECO:0007669"/>
    <property type="project" value="TreeGrafter"/>
</dbReference>
<evidence type="ECO:0000256" key="4">
    <source>
        <dbReference type="ARBA" id="ARBA00023027"/>
    </source>
</evidence>
<evidence type="ECO:0000259" key="5">
    <source>
        <dbReference type="Pfam" id="PF00465"/>
    </source>
</evidence>
<evidence type="ECO:0000313" key="8">
    <source>
        <dbReference type="Proteomes" id="UP000295380"/>
    </source>
</evidence>
<feature type="domain" description="Fe-containing alcohol dehydrogenase-like C-terminal" evidence="6">
    <location>
        <begin position="201"/>
        <end position="388"/>
    </location>
</feature>
<dbReference type="InterPro" id="IPR039697">
    <property type="entry name" value="Alcohol_dehydrogenase_Fe"/>
</dbReference>
<dbReference type="SUPFAM" id="SSF56796">
    <property type="entry name" value="Dehydroquinate synthase-like"/>
    <property type="match status" value="1"/>
</dbReference>
<dbReference type="InterPro" id="IPR056798">
    <property type="entry name" value="ADH_Fe_C"/>
</dbReference>
<dbReference type="EMBL" id="SOBR01000004">
    <property type="protein sequence ID" value="TDU22119.1"/>
    <property type="molecule type" value="Genomic_DNA"/>
</dbReference>
<dbReference type="Gene3D" id="1.20.1090.10">
    <property type="entry name" value="Dehydroquinate synthase-like - alpha domain"/>
    <property type="match status" value="1"/>
</dbReference>
<dbReference type="PANTHER" id="PTHR11496">
    <property type="entry name" value="ALCOHOL DEHYDROGENASE"/>
    <property type="match status" value="1"/>
</dbReference>
<keyword evidence="8" id="KW-1185">Reference proteome</keyword>
<dbReference type="Gene3D" id="3.40.50.1970">
    <property type="match status" value="1"/>
</dbReference>
<reference evidence="7 8" key="1">
    <citation type="submission" date="2019-03" db="EMBL/GenBank/DDBJ databases">
        <title>Genomic Encyclopedia of Type Strains, Phase IV (KMG-IV): sequencing the most valuable type-strain genomes for metagenomic binning, comparative biology and taxonomic classification.</title>
        <authorList>
            <person name="Goeker M."/>
        </authorList>
    </citation>
    <scope>NUCLEOTIDE SEQUENCE [LARGE SCALE GENOMIC DNA]</scope>
    <source>
        <strain evidence="7 8">DSM 6770</strain>
    </source>
</reference>
<evidence type="ECO:0000256" key="3">
    <source>
        <dbReference type="ARBA" id="ARBA00023002"/>
    </source>
</evidence>
<dbReference type="InterPro" id="IPR018211">
    <property type="entry name" value="ADH_Fe_CS"/>
</dbReference>
<protein>
    <submittedName>
        <fullName evidence="7">Alcohol dehydrogenase</fullName>
    </submittedName>
</protein>
<evidence type="ECO:0000256" key="2">
    <source>
        <dbReference type="ARBA" id="ARBA00007358"/>
    </source>
</evidence>
<dbReference type="FunFam" id="3.40.50.1970:FF:000003">
    <property type="entry name" value="Alcohol dehydrogenase, iron-containing"/>
    <property type="match status" value="1"/>
</dbReference>
<dbReference type="GO" id="GO:0046872">
    <property type="term" value="F:metal ion binding"/>
    <property type="evidence" value="ECO:0007669"/>
    <property type="project" value="InterPro"/>
</dbReference>
<gene>
    <name evidence="7" type="ORF">C8E00_104299</name>
</gene>
<organism evidence="7 8">
    <name type="scientific">Chromohalobacter marismortui</name>
    <dbReference type="NCBI Taxonomy" id="42055"/>
    <lineage>
        <taxon>Bacteria</taxon>
        <taxon>Pseudomonadati</taxon>
        <taxon>Pseudomonadota</taxon>
        <taxon>Gammaproteobacteria</taxon>
        <taxon>Oceanospirillales</taxon>
        <taxon>Halomonadaceae</taxon>
        <taxon>Chromohalobacter</taxon>
    </lineage>
</organism>
<sequence>MCAAYSSRDPVAWELSYCVESGPGAVATLNDFFTRRGINRPLIVTDPGFAKLDHLADLKAQLAKADIACAQFDAVQANPSDADAYAAAQSYRDHDADAVIAIGGGSAMDGAKGAALIARQNRYSLWDFDYNGATPTDLTRDDFPPLITVPTTAGTGAEGDSTAMLINTERGTKECVHHPLARPKKIILDPNFTLGLPASLTAWTGLDALTHALESYLVPMFHPLCDGAALQGLSLIWGNIEESVENGTNLDARSNMLTGSFLAGVGFLKGLGLVHAISHMVGAACHTHHGMTNAILLPAIMRFNRSALEPKLPAIAHAMQLDDDRFETFHAAICSLLDRLDIPKGLSALGVPHEIVDDILAAVEGDPAYATNPVHCPRGTLATLIHEAIDAAR</sequence>
<keyword evidence="3" id="KW-0560">Oxidoreductase</keyword>
<keyword evidence="4" id="KW-0520">NAD</keyword>
<accession>A0A4R7NNI6</accession>
<dbReference type="Pfam" id="PF00465">
    <property type="entry name" value="Fe-ADH"/>
    <property type="match status" value="1"/>
</dbReference>
<dbReference type="AlphaFoldDB" id="A0A4R7NNI6"/>
<dbReference type="PANTHER" id="PTHR11496:SF102">
    <property type="entry name" value="ALCOHOL DEHYDROGENASE 4"/>
    <property type="match status" value="1"/>
</dbReference>
<name>A0A4R7NNI6_9GAMM</name>
<dbReference type="CDD" id="cd14861">
    <property type="entry name" value="Fe-ADH-like"/>
    <property type="match status" value="1"/>
</dbReference>
<evidence type="ECO:0000259" key="6">
    <source>
        <dbReference type="Pfam" id="PF25137"/>
    </source>
</evidence>